<dbReference type="InterPro" id="IPR027268">
    <property type="entry name" value="Peptidase_M4/M1_CTD_sf"/>
</dbReference>
<gene>
    <name evidence="17" type="ORF">BKA00_007011</name>
</gene>
<feature type="domain" description="Aminopeptidase N-like N-terminal" evidence="16">
    <location>
        <begin position="95"/>
        <end position="254"/>
    </location>
</feature>
<evidence type="ECO:0000256" key="5">
    <source>
        <dbReference type="ARBA" id="ARBA00015611"/>
    </source>
</evidence>
<comment type="cofactor">
    <cofactor evidence="2">
        <name>Zn(2+)</name>
        <dbReference type="ChEBI" id="CHEBI:29105"/>
    </cofactor>
</comment>
<protein>
    <recommendedName>
        <fullName evidence="5">Aminopeptidase N</fullName>
        <ecNumber evidence="4">3.4.11.2</ecNumber>
    </recommendedName>
    <alternativeName>
        <fullName evidence="11">Alanine aminopeptidase</fullName>
    </alternativeName>
    <alternativeName>
        <fullName evidence="12">Lysyl aminopeptidase</fullName>
    </alternativeName>
</protein>
<name>A0A7X0L317_9ACTN</name>
<dbReference type="Pfam" id="PF17900">
    <property type="entry name" value="Peptidase_M1_N"/>
    <property type="match status" value="1"/>
</dbReference>
<evidence type="ECO:0000256" key="6">
    <source>
        <dbReference type="ARBA" id="ARBA00022670"/>
    </source>
</evidence>
<dbReference type="InterPro" id="IPR045357">
    <property type="entry name" value="Aminopeptidase_N-like_N"/>
</dbReference>
<dbReference type="InterPro" id="IPR042097">
    <property type="entry name" value="Aminopeptidase_N-like_N_sf"/>
</dbReference>
<dbReference type="PANTHER" id="PTHR11533">
    <property type="entry name" value="PROTEASE M1 ZINC METALLOPROTEASE"/>
    <property type="match status" value="1"/>
</dbReference>
<evidence type="ECO:0000256" key="2">
    <source>
        <dbReference type="ARBA" id="ARBA00001947"/>
    </source>
</evidence>
<dbReference type="SUPFAM" id="SSF55486">
    <property type="entry name" value="Metalloproteases ('zincins'), catalytic domain"/>
    <property type="match status" value="1"/>
</dbReference>
<dbReference type="GO" id="GO:0008270">
    <property type="term" value="F:zinc ion binding"/>
    <property type="evidence" value="ECO:0007669"/>
    <property type="project" value="InterPro"/>
</dbReference>
<keyword evidence="7" id="KW-0479">Metal-binding</keyword>
<keyword evidence="8" id="KW-0378">Hydrolase</keyword>
<keyword evidence="6" id="KW-0645">Protease</keyword>
<keyword evidence="18" id="KW-1185">Reference proteome</keyword>
<evidence type="ECO:0000256" key="9">
    <source>
        <dbReference type="ARBA" id="ARBA00022833"/>
    </source>
</evidence>
<dbReference type="Gene3D" id="1.10.390.10">
    <property type="entry name" value="Neutral Protease Domain 2"/>
    <property type="match status" value="1"/>
</dbReference>
<dbReference type="GO" id="GO:0008237">
    <property type="term" value="F:metallopeptidase activity"/>
    <property type="evidence" value="ECO:0007669"/>
    <property type="project" value="UniProtKB-KW"/>
</dbReference>
<comment type="similarity">
    <text evidence="3">Belongs to the peptidase M1 family.</text>
</comment>
<dbReference type="EC" id="3.4.11.2" evidence="4"/>
<dbReference type="Pfam" id="PF01433">
    <property type="entry name" value="Peptidase_M1"/>
    <property type="match status" value="1"/>
</dbReference>
<dbReference type="InterPro" id="IPR014782">
    <property type="entry name" value="Peptidase_M1_dom"/>
</dbReference>
<dbReference type="Proteomes" id="UP000546324">
    <property type="component" value="Unassembled WGS sequence"/>
</dbReference>
<reference evidence="17 18" key="1">
    <citation type="submission" date="2020-08" db="EMBL/GenBank/DDBJ databases">
        <title>Sequencing the genomes of 1000 actinobacteria strains.</title>
        <authorList>
            <person name="Klenk H.-P."/>
        </authorList>
    </citation>
    <scope>NUCLEOTIDE SEQUENCE [LARGE SCALE GENOMIC DNA]</scope>
    <source>
        <strain evidence="17 18">DSM 43675</strain>
    </source>
</reference>
<evidence type="ECO:0000256" key="3">
    <source>
        <dbReference type="ARBA" id="ARBA00010136"/>
    </source>
</evidence>
<evidence type="ECO:0000256" key="10">
    <source>
        <dbReference type="ARBA" id="ARBA00023049"/>
    </source>
</evidence>
<keyword evidence="17" id="KW-0031">Aminopeptidase</keyword>
<evidence type="ECO:0000313" key="18">
    <source>
        <dbReference type="Proteomes" id="UP000546324"/>
    </source>
</evidence>
<evidence type="ECO:0000256" key="12">
    <source>
        <dbReference type="ARBA" id="ARBA00031533"/>
    </source>
</evidence>
<dbReference type="InterPro" id="IPR001930">
    <property type="entry name" value="Peptidase_M1"/>
</dbReference>
<evidence type="ECO:0000259" key="16">
    <source>
        <dbReference type="Pfam" id="PF17900"/>
    </source>
</evidence>
<evidence type="ECO:0000256" key="1">
    <source>
        <dbReference type="ARBA" id="ARBA00000098"/>
    </source>
</evidence>
<comment type="caution">
    <text evidence="17">The sequence shown here is derived from an EMBL/GenBank/DDBJ whole genome shotgun (WGS) entry which is preliminary data.</text>
</comment>
<dbReference type="PANTHER" id="PTHR11533:SF297">
    <property type="entry name" value="AMINOPEPTIDASE N"/>
    <property type="match status" value="1"/>
</dbReference>
<evidence type="ECO:0000256" key="8">
    <source>
        <dbReference type="ARBA" id="ARBA00022801"/>
    </source>
</evidence>
<dbReference type="EMBL" id="JACHMQ010000001">
    <property type="protein sequence ID" value="MBB6400097.1"/>
    <property type="molecule type" value="Genomic_DNA"/>
</dbReference>
<dbReference type="AlphaFoldDB" id="A0A7X0L317"/>
<feature type="signal peptide" evidence="14">
    <location>
        <begin position="1"/>
        <end position="26"/>
    </location>
</feature>
<evidence type="ECO:0000256" key="13">
    <source>
        <dbReference type="SAM" id="MobiDB-lite"/>
    </source>
</evidence>
<dbReference type="InterPro" id="IPR050344">
    <property type="entry name" value="Peptidase_M1_aminopeptidases"/>
</dbReference>
<feature type="chain" id="PRO_5030735812" description="Aminopeptidase N" evidence="14">
    <location>
        <begin position="27"/>
        <end position="491"/>
    </location>
</feature>
<dbReference type="RefSeq" id="WP_230298962.1">
    <property type="nucleotide sequence ID" value="NZ_JACHMQ010000001.1"/>
</dbReference>
<dbReference type="SUPFAM" id="SSF63737">
    <property type="entry name" value="Leukotriene A4 hydrolase N-terminal domain"/>
    <property type="match status" value="1"/>
</dbReference>
<keyword evidence="14" id="KW-0732">Signal</keyword>
<evidence type="ECO:0000313" key="17">
    <source>
        <dbReference type="EMBL" id="MBB6400097.1"/>
    </source>
</evidence>
<proteinExistence type="inferred from homology"/>
<feature type="compositionally biased region" description="Low complexity" evidence="13">
    <location>
        <begin position="22"/>
        <end position="31"/>
    </location>
</feature>
<feature type="compositionally biased region" description="Pro residues" evidence="13">
    <location>
        <begin position="42"/>
        <end position="53"/>
    </location>
</feature>
<evidence type="ECO:0000256" key="11">
    <source>
        <dbReference type="ARBA" id="ARBA00029811"/>
    </source>
</evidence>
<evidence type="ECO:0000256" key="14">
    <source>
        <dbReference type="SAM" id="SignalP"/>
    </source>
</evidence>
<dbReference type="GO" id="GO:0016285">
    <property type="term" value="F:alanyl aminopeptidase activity"/>
    <property type="evidence" value="ECO:0007669"/>
    <property type="project" value="UniProtKB-EC"/>
</dbReference>
<evidence type="ECO:0000256" key="7">
    <source>
        <dbReference type="ARBA" id="ARBA00022723"/>
    </source>
</evidence>
<dbReference type="PRINTS" id="PR00756">
    <property type="entry name" value="ALADIPTASE"/>
</dbReference>
<dbReference type="CDD" id="cd09603">
    <property type="entry name" value="M1_APN_like"/>
    <property type="match status" value="1"/>
</dbReference>
<feature type="region of interest" description="Disordered" evidence="13">
    <location>
        <begin position="22"/>
        <end position="69"/>
    </location>
</feature>
<evidence type="ECO:0000256" key="4">
    <source>
        <dbReference type="ARBA" id="ARBA00012564"/>
    </source>
</evidence>
<keyword evidence="9" id="KW-0862">Zinc</keyword>
<feature type="domain" description="Peptidase M1 membrane alanine aminopeptidase" evidence="15">
    <location>
        <begin position="343"/>
        <end position="481"/>
    </location>
</feature>
<sequence>MNGPSRRMTAALAVAFLAGSPGAASASAEPDAAAERRAAAPCPQPLPPAVPPSPHRRTPSPGAAGVGDRYFEGAGNGGYDVAHYDVALAYAGTRTGSVDATVTATATAVQDLSAFDLDFRGPPIVSVAVDGREARHRRAGRELVITPAEPIRAGRAFRVAVRYAGTPAPVGDKTYGAYGWVPSKDGAVVASEPDGASTWLPVNDHPSDKATYAFRITVPKGLRAVANGRPGPVRTGGATATYEWAEDAPMASYLATVAIGRFRMRRTAVGGVPVITAVDPAFRSAAERLESTTVRVMRWAAPLFGPYPFATAGGIVDDPKLGYALETQERPVYGGFAPDDGFIVHEMAHQWFGDSVGLRDWSDIWLNEGFATYAEWLWRERTGKESAKDVFKRYYALPASSPIFSPPPGAPGAAKMFGFSVYVRGAMTLQALRDRVGDKAFFTILRTWTAEHRHSTATTPQFTALAERVSGQRLTTLFQTWLRSETKPLSW</sequence>
<accession>A0A7X0L317</accession>
<comment type="catalytic activity">
    <reaction evidence="1">
        <text>Release of an N-terminal amino acid, Xaa-|-Yaa- from a peptide, amide or arylamide. Xaa is preferably Ala, but may be most amino acids including Pro (slow action). When a terminal hydrophobic residue is followed by a prolyl residue, the two may be released as an intact Xaa-Pro dipeptide.</text>
        <dbReference type="EC" id="3.4.11.2"/>
    </reaction>
</comment>
<evidence type="ECO:0000259" key="15">
    <source>
        <dbReference type="Pfam" id="PF01433"/>
    </source>
</evidence>
<organism evidence="17 18">
    <name type="scientific">Actinomadura coerulea</name>
    <dbReference type="NCBI Taxonomy" id="46159"/>
    <lineage>
        <taxon>Bacteria</taxon>
        <taxon>Bacillati</taxon>
        <taxon>Actinomycetota</taxon>
        <taxon>Actinomycetes</taxon>
        <taxon>Streptosporangiales</taxon>
        <taxon>Thermomonosporaceae</taxon>
        <taxon>Actinomadura</taxon>
    </lineage>
</organism>
<dbReference type="Gene3D" id="2.60.40.1730">
    <property type="entry name" value="tricorn interacting facor f3 domain"/>
    <property type="match status" value="1"/>
</dbReference>
<dbReference type="GO" id="GO:0006508">
    <property type="term" value="P:proteolysis"/>
    <property type="evidence" value="ECO:0007669"/>
    <property type="project" value="UniProtKB-KW"/>
</dbReference>
<keyword evidence="10" id="KW-0482">Metalloprotease</keyword>